<feature type="compositionally biased region" description="Polar residues" evidence="1">
    <location>
        <begin position="1"/>
        <end position="25"/>
    </location>
</feature>
<feature type="region of interest" description="Disordered" evidence="1">
    <location>
        <begin position="1"/>
        <end position="90"/>
    </location>
</feature>
<gene>
    <name evidence="3" type="ORF">IFR04_008082</name>
</gene>
<dbReference type="PANTHER" id="PTHR37544">
    <property type="entry name" value="SPRAY-RELATED"/>
    <property type="match status" value="1"/>
</dbReference>
<dbReference type="Pfam" id="PF11915">
    <property type="entry name" value="DUF3433"/>
    <property type="match status" value="2"/>
</dbReference>
<feature type="transmembrane region" description="Helical" evidence="2">
    <location>
        <begin position="609"/>
        <end position="635"/>
    </location>
</feature>
<keyword evidence="2" id="KW-1133">Transmembrane helix</keyword>
<comment type="caution">
    <text evidence="3">The sequence shown here is derived from an EMBL/GenBank/DDBJ whole genome shotgun (WGS) entry which is preliminary data.</text>
</comment>
<evidence type="ECO:0000256" key="2">
    <source>
        <dbReference type="SAM" id="Phobius"/>
    </source>
</evidence>
<name>A0A8H7TBZ0_9HELO</name>
<accession>A0A8H7TBZ0</accession>
<organism evidence="3 4">
    <name type="scientific">Cadophora malorum</name>
    <dbReference type="NCBI Taxonomy" id="108018"/>
    <lineage>
        <taxon>Eukaryota</taxon>
        <taxon>Fungi</taxon>
        <taxon>Dikarya</taxon>
        <taxon>Ascomycota</taxon>
        <taxon>Pezizomycotina</taxon>
        <taxon>Leotiomycetes</taxon>
        <taxon>Helotiales</taxon>
        <taxon>Ploettnerulaceae</taxon>
        <taxon>Cadophora</taxon>
    </lineage>
</organism>
<feature type="transmembrane region" description="Helical" evidence="2">
    <location>
        <begin position="169"/>
        <end position="189"/>
    </location>
</feature>
<feature type="transmembrane region" description="Helical" evidence="2">
    <location>
        <begin position="241"/>
        <end position="264"/>
    </location>
</feature>
<keyword evidence="2" id="KW-0472">Membrane</keyword>
<dbReference type="Proteomes" id="UP000664132">
    <property type="component" value="Unassembled WGS sequence"/>
</dbReference>
<feature type="region of interest" description="Disordered" evidence="1">
    <location>
        <begin position="1479"/>
        <end position="1498"/>
    </location>
</feature>
<dbReference type="PANTHER" id="PTHR37544:SF3">
    <property type="entry name" value="SPRAY"/>
    <property type="match status" value="1"/>
</dbReference>
<sequence>MVSQSSPPQQNSLRGHTAFQPTIHQENPRILNRSPQSTEIQQSTEAEILLPDRPPRDDSAQESLLQAPAQHQPSPVSIRRKPLPSQNSKVQYSRLSKESLIQVSSVPSGSKYASNSLQRSWIPLVLEWSWMISIIIFGVILLVIVGIFHRVSTQSDGLVDDTGSSISYFAWRFLPTLLAVTYVTMLMIVTDGVKRIESLARLANEDGTSAAASILRTPGSWWTAFIDSFPRKSNDSRFSPTMLCAVLAYILGFLIISPFSSALLSSKDVAISSKTTMLRVQLSPGQSLQPRLRPTEYFGAVGHTLQNVAISPWITENYTVLPFWPAQVQRPSGSRFDTAVADWTAETLIYQTELLCEDLTVENGPVTINYTFTPLDSDGNVSSGVGFRNLTSIQMASKSGCIYGVSYTNPTVTLDRLYWSNLTGVNIDDFWNFDGFPIDKTVLLNHTEQCEPSEVLLALTGTPANSSFEAAGKVCRQSYFQAKIPVTVSTSADSTTFRFDQAAFQRSRLPIDNDVINITAFHESFFSANWNDYLRPPIVETRPDSGGPANLLAATYDFDITGVMSDPGFVAGAQRIKQYSFGQAMQSALQDVSETSPVEGDIIMRNRRIIVSVAVAFTLEVVLGLATFLLMVVFWTSRRSRRPLGLSQDIGVPNTVASLVAAQYRTCQDLREISDMSAQQAKEALSRYSYAIDQDALRMSSSTSTVSSVKPRESTRVAKRDRMRWEPKVLSTWAICGLIFVLTALLATIAVLYWYSNSHGLYQSAFVYQVEWNIGDYSLGYIAPYSIVPTLLAVIVGLWWGALESIFRTAQPFISMAKGPTTGGKGSGLSYQSSYLAWAGIRAINRQHWLLAFVCTGAFLSQILAISMSALWTREPFQLELPVEVSQPFQVRDVPFVYPGGSYYKTAKYKQPILANAFQKLETNWMYGAALQLTMNASRPTWSSDSWSFVPVLLSSSLGNTTQQTSSGSDDSQGRLALATVNVPAVRARLQCSPLAVDIEAKFWLTELDLTGKGIWNETLKPRPWEFGYLLGCSGSYRSAINFNPNMTDLVGSAGNCSFIDEYTTVLSDIFVTCCAQESEHLPDKASIGYWSPVNVKLYDDVPQNTSQFIHQTDNFTVKWIYGPAPVNYPSVSGLTPQLIWPEAPKLAMLNCAPIIETANASVTVDLATNKVQSYTIMDEPRPHPEAFSDNFVARVGEDRSTLFNVTASFGTMFTGALLGAAQIKYIGGCAQTGRNDCQEDATDRTFTYRAPGMNLDYMSYSMLQLAEHNQEALLNHTKLQELAEITFTTFFQHFASNNVLLDGSGGWVYQRPNETLPANLAPPDTQFDATKVGPVRAAVSASPSIVATVSQPVEILRMSAVAVWLCIVILAWLIVTTIAILVLKNRYFSPLLRGVDTIADVTMMVAGSERYLELARREGASGLRANKTFRTRLGWFRTARGEVRWGIELADDDAVQFLSEEEVIALYATGDVEEDSRSNLLRRRAKSPSPEQRQGFI</sequence>
<feature type="transmembrane region" description="Helical" evidence="2">
    <location>
        <begin position="782"/>
        <end position="803"/>
    </location>
</feature>
<feature type="compositionally biased region" description="Polar residues" evidence="1">
    <location>
        <begin position="61"/>
        <end position="75"/>
    </location>
</feature>
<keyword evidence="2" id="KW-0812">Transmembrane</keyword>
<evidence type="ECO:0000313" key="3">
    <source>
        <dbReference type="EMBL" id="KAG4418800.1"/>
    </source>
</evidence>
<dbReference type="OrthoDB" id="3248909at2759"/>
<feature type="transmembrane region" description="Helical" evidence="2">
    <location>
        <begin position="849"/>
        <end position="872"/>
    </location>
</feature>
<feature type="transmembrane region" description="Helical" evidence="2">
    <location>
        <begin position="729"/>
        <end position="755"/>
    </location>
</feature>
<feature type="transmembrane region" description="Helical" evidence="2">
    <location>
        <begin position="1362"/>
        <end position="1384"/>
    </location>
</feature>
<feature type="compositionally biased region" description="Polar residues" evidence="1">
    <location>
        <begin position="33"/>
        <end position="45"/>
    </location>
</feature>
<evidence type="ECO:0000313" key="4">
    <source>
        <dbReference type="Proteomes" id="UP000664132"/>
    </source>
</evidence>
<dbReference type="InterPro" id="IPR021840">
    <property type="entry name" value="DUF3433"/>
</dbReference>
<proteinExistence type="predicted"/>
<evidence type="ECO:0000256" key="1">
    <source>
        <dbReference type="SAM" id="MobiDB-lite"/>
    </source>
</evidence>
<keyword evidence="4" id="KW-1185">Reference proteome</keyword>
<reference evidence="3" key="1">
    <citation type="submission" date="2021-02" db="EMBL/GenBank/DDBJ databases">
        <title>Genome sequence Cadophora malorum strain M34.</title>
        <authorList>
            <person name="Stefanovic E."/>
            <person name="Vu D."/>
            <person name="Scully C."/>
            <person name="Dijksterhuis J."/>
            <person name="Roader J."/>
            <person name="Houbraken J."/>
        </authorList>
    </citation>
    <scope>NUCLEOTIDE SEQUENCE</scope>
    <source>
        <strain evidence="3">M34</strain>
    </source>
</reference>
<feature type="transmembrane region" description="Helical" evidence="2">
    <location>
        <begin position="128"/>
        <end position="149"/>
    </location>
</feature>
<dbReference type="EMBL" id="JAFJYH010000120">
    <property type="protein sequence ID" value="KAG4418800.1"/>
    <property type="molecule type" value="Genomic_DNA"/>
</dbReference>
<protein>
    <submittedName>
        <fullName evidence="3">Uncharacterized protein</fullName>
    </submittedName>
</protein>